<gene>
    <name evidence="1" type="ORF">SCLCIDRAFT_1213817</name>
</gene>
<keyword evidence="2" id="KW-1185">Reference proteome</keyword>
<reference evidence="2" key="2">
    <citation type="submission" date="2015-01" db="EMBL/GenBank/DDBJ databases">
        <title>Evolutionary Origins and Diversification of the Mycorrhizal Mutualists.</title>
        <authorList>
            <consortium name="DOE Joint Genome Institute"/>
            <consortium name="Mycorrhizal Genomics Consortium"/>
            <person name="Kohler A."/>
            <person name="Kuo A."/>
            <person name="Nagy L.G."/>
            <person name="Floudas D."/>
            <person name="Copeland A."/>
            <person name="Barry K.W."/>
            <person name="Cichocki N."/>
            <person name="Veneault-Fourrey C."/>
            <person name="LaButti K."/>
            <person name="Lindquist E.A."/>
            <person name="Lipzen A."/>
            <person name="Lundell T."/>
            <person name="Morin E."/>
            <person name="Murat C."/>
            <person name="Riley R."/>
            <person name="Ohm R."/>
            <person name="Sun H."/>
            <person name="Tunlid A."/>
            <person name="Henrissat B."/>
            <person name="Grigoriev I.V."/>
            <person name="Hibbett D.S."/>
            <person name="Martin F."/>
        </authorList>
    </citation>
    <scope>NUCLEOTIDE SEQUENCE [LARGE SCALE GENOMIC DNA]</scope>
    <source>
        <strain evidence="2">Foug A</strain>
    </source>
</reference>
<dbReference type="AlphaFoldDB" id="A0A0C3E6C4"/>
<reference evidence="1 2" key="1">
    <citation type="submission" date="2014-04" db="EMBL/GenBank/DDBJ databases">
        <authorList>
            <consortium name="DOE Joint Genome Institute"/>
            <person name="Kuo A."/>
            <person name="Kohler A."/>
            <person name="Nagy L.G."/>
            <person name="Floudas D."/>
            <person name="Copeland A."/>
            <person name="Barry K.W."/>
            <person name="Cichocki N."/>
            <person name="Veneault-Fourrey C."/>
            <person name="LaButti K."/>
            <person name="Lindquist E.A."/>
            <person name="Lipzen A."/>
            <person name="Lundell T."/>
            <person name="Morin E."/>
            <person name="Murat C."/>
            <person name="Sun H."/>
            <person name="Tunlid A."/>
            <person name="Henrissat B."/>
            <person name="Grigoriev I.V."/>
            <person name="Hibbett D.S."/>
            <person name="Martin F."/>
            <person name="Nordberg H.P."/>
            <person name="Cantor M.N."/>
            <person name="Hua S.X."/>
        </authorList>
    </citation>
    <scope>NUCLEOTIDE SEQUENCE [LARGE SCALE GENOMIC DNA]</scope>
    <source>
        <strain evidence="1 2">Foug A</strain>
    </source>
</reference>
<dbReference type="EMBL" id="KN822031">
    <property type="protein sequence ID" value="KIM63999.1"/>
    <property type="molecule type" value="Genomic_DNA"/>
</dbReference>
<organism evidence="1 2">
    <name type="scientific">Scleroderma citrinum Foug A</name>
    <dbReference type="NCBI Taxonomy" id="1036808"/>
    <lineage>
        <taxon>Eukaryota</taxon>
        <taxon>Fungi</taxon>
        <taxon>Dikarya</taxon>
        <taxon>Basidiomycota</taxon>
        <taxon>Agaricomycotina</taxon>
        <taxon>Agaricomycetes</taxon>
        <taxon>Agaricomycetidae</taxon>
        <taxon>Boletales</taxon>
        <taxon>Sclerodermatineae</taxon>
        <taxon>Sclerodermataceae</taxon>
        <taxon>Scleroderma</taxon>
    </lineage>
</organism>
<protein>
    <submittedName>
        <fullName evidence="1">Uncharacterized protein</fullName>
    </submittedName>
</protein>
<sequence>MHTLAFSLGFQPATTPLNPSSDISGFTSLEIPMGAVIRTANYDIPSIAAGRRFAAFPP</sequence>
<name>A0A0C3E6C4_9AGAM</name>
<evidence type="ECO:0000313" key="2">
    <source>
        <dbReference type="Proteomes" id="UP000053989"/>
    </source>
</evidence>
<accession>A0A0C3E6C4</accession>
<dbReference type="InParanoid" id="A0A0C3E6C4"/>
<evidence type="ECO:0000313" key="1">
    <source>
        <dbReference type="EMBL" id="KIM63999.1"/>
    </source>
</evidence>
<dbReference type="HOGENOM" id="CLU_2980409_0_0_1"/>
<dbReference type="Proteomes" id="UP000053989">
    <property type="component" value="Unassembled WGS sequence"/>
</dbReference>
<proteinExistence type="predicted"/>